<feature type="compositionally biased region" description="Basic and acidic residues" evidence="1">
    <location>
        <begin position="515"/>
        <end position="531"/>
    </location>
</feature>
<dbReference type="GeneID" id="72071741"/>
<dbReference type="KEGG" id="ptkz:JDV02_009796"/>
<name>A0A9Q8QSG2_9HYPO</name>
<feature type="region of interest" description="Disordered" evidence="1">
    <location>
        <begin position="511"/>
        <end position="531"/>
    </location>
</feature>
<proteinExistence type="predicted"/>
<evidence type="ECO:0000256" key="1">
    <source>
        <dbReference type="SAM" id="MobiDB-lite"/>
    </source>
</evidence>
<reference evidence="2" key="1">
    <citation type="submission" date="2021-11" db="EMBL/GenBank/DDBJ databases">
        <title>Purpureocillium_takamizusanense_genome.</title>
        <authorList>
            <person name="Nguyen N.-H."/>
        </authorList>
    </citation>
    <scope>NUCLEOTIDE SEQUENCE</scope>
    <source>
        <strain evidence="2">PT3</strain>
    </source>
</reference>
<gene>
    <name evidence="2" type="ORF">JDV02_009796</name>
</gene>
<dbReference type="OrthoDB" id="448448at2759"/>
<dbReference type="AlphaFoldDB" id="A0A9Q8QSG2"/>
<dbReference type="RefSeq" id="XP_047847497.1">
    <property type="nucleotide sequence ID" value="XM_047991485.1"/>
</dbReference>
<protein>
    <submittedName>
        <fullName evidence="2">Uncharacterized protein</fullName>
    </submittedName>
</protein>
<accession>A0A9Q8QSG2</accession>
<keyword evidence="3" id="KW-1185">Reference proteome</keyword>
<sequence>MAGLSSLLHPSPNKRRRLEAPLDYAGYATLDQNATSDVDEYCESADSHLTAAAGNQSYSSLHLEPWGSATHQGTALNQQQHGSSLVTLDLNPSHQVLQPRYETLDTSSAVTFEPNFAMNAPDGSYFGTFVDPAQATALQTGTISWPETRFRPRDLTLEPQTTCNLVGNTSGQRYQAFAVSEILSPSNRVQQFEDTRSQFDCEHEGMVENANDTQGMEHASGSELVCFGMFVRILGTCQRFASENGPVFPVKLENLEHFVGTDNPNLKGCISSQHTYLTDALLEVPSLKLQVSCTVSVDPPKLSSSGKPRHTPRATTNCSLDIIIYGPRTLYDSIDRFISDCNENLEDDQKLYLQDPIACDLDVPYCNPHRLPPSDSNCTVSTFDLVPKRTGLQKLDDSEPRTELLDLLDSQEDFTESRPPATITTQLKKHQKQALTFMLCREQGWAFDGSRPDIWEGVESGREEWSLAPSRSLRQHAPLTHLKFCQSSDEHPSTRGATSISWGHYCRPHGFRQNTDNDRSHSIRCEPSRAY</sequence>
<dbReference type="EMBL" id="CP086363">
    <property type="protein sequence ID" value="UNI24016.1"/>
    <property type="molecule type" value="Genomic_DNA"/>
</dbReference>
<dbReference type="Proteomes" id="UP000829364">
    <property type="component" value="Chromosome 10"/>
</dbReference>
<evidence type="ECO:0000313" key="3">
    <source>
        <dbReference type="Proteomes" id="UP000829364"/>
    </source>
</evidence>
<organism evidence="2 3">
    <name type="scientific">Purpureocillium takamizusanense</name>
    <dbReference type="NCBI Taxonomy" id="2060973"/>
    <lineage>
        <taxon>Eukaryota</taxon>
        <taxon>Fungi</taxon>
        <taxon>Dikarya</taxon>
        <taxon>Ascomycota</taxon>
        <taxon>Pezizomycotina</taxon>
        <taxon>Sordariomycetes</taxon>
        <taxon>Hypocreomycetidae</taxon>
        <taxon>Hypocreales</taxon>
        <taxon>Ophiocordycipitaceae</taxon>
        <taxon>Purpureocillium</taxon>
    </lineage>
</organism>
<evidence type="ECO:0000313" key="2">
    <source>
        <dbReference type="EMBL" id="UNI24016.1"/>
    </source>
</evidence>